<dbReference type="GeneTree" id="ENSGT00940000169105"/>
<evidence type="ECO:0000256" key="2">
    <source>
        <dbReference type="SAM" id="MobiDB-lite"/>
    </source>
</evidence>
<dbReference type="OMA" id="ARVPCES"/>
<feature type="region of interest" description="Disordered" evidence="2">
    <location>
        <begin position="1"/>
        <end position="57"/>
    </location>
</feature>
<keyword evidence="1" id="KW-0175">Coiled coil</keyword>
<feature type="region of interest" description="Disordered" evidence="2">
    <location>
        <begin position="264"/>
        <end position="317"/>
    </location>
</feature>
<dbReference type="STRING" id="41447.ENSSDUP00000031391"/>
<feature type="compositionally biased region" description="Basic residues" evidence="2">
    <location>
        <begin position="308"/>
        <end position="317"/>
    </location>
</feature>
<name>A0A3B4VKC2_SERDU</name>
<feature type="coiled-coil region" evidence="1">
    <location>
        <begin position="109"/>
        <end position="136"/>
    </location>
</feature>
<dbReference type="AlphaFoldDB" id="A0A3B4VKC2"/>
<accession>A0A3B4VKC2</accession>
<reference evidence="3" key="1">
    <citation type="submission" date="2025-08" db="UniProtKB">
        <authorList>
            <consortium name="Ensembl"/>
        </authorList>
    </citation>
    <scope>IDENTIFICATION</scope>
</reference>
<evidence type="ECO:0000256" key="1">
    <source>
        <dbReference type="SAM" id="Coils"/>
    </source>
</evidence>
<reference evidence="3" key="2">
    <citation type="submission" date="2025-09" db="UniProtKB">
        <authorList>
            <consortium name="Ensembl"/>
        </authorList>
    </citation>
    <scope>IDENTIFICATION</scope>
</reference>
<evidence type="ECO:0000313" key="4">
    <source>
        <dbReference type="Proteomes" id="UP000261420"/>
    </source>
</evidence>
<protein>
    <submittedName>
        <fullName evidence="3">Uncharacterized LOC111233885</fullName>
    </submittedName>
</protein>
<organism evidence="3 4">
    <name type="scientific">Seriola dumerili</name>
    <name type="common">Greater amberjack</name>
    <name type="synonym">Caranx dumerili</name>
    <dbReference type="NCBI Taxonomy" id="41447"/>
    <lineage>
        <taxon>Eukaryota</taxon>
        <taxon>Metazoa</taxon>
        <taxon>Chordata</taxon>
        <taxon>Craniata</taxon>
        <taxon>Vertebrata</taxon>
        <taxon>Euteleostomi</taxon>
        <taxon>Actinopterygii</taxon>
        <taxon>Neopterygii</taxon>
        <taxon>Teleostei</taxon>
        <taxon>Neoteleostei</taxon>
        <taxon>Acanthomorphata</taxon>
        <taxon>Carangaria</taxon>
        <taxon>Carangiformes</taxon>
        <taxon>Carangidae</taxon>
        <taxon>Seriola</taxon>
    </lineage>
</organism>
<keyword evidence="4" id="KW-1185">Reference proteome</keyword>
<sequence length="317" mass="35948">MSARDYEILSGSSLGRNCIPTGQQLPRTPLSDVKRRLDLDEDSDESLEEPQENTATGARDQYNDLNRTLDVSTPEKRTESTLETGYLNSMLKGMKGYQLTAGDLEFIMKMKEEERLKKLEGELEEVRRSLQKETMAFEQACASRDMAQAELNKLPSCEELTECAQVVLKMTSPSAEFMDLDAKALLAMMMKEQVQRAMDEKRTELSQMEKMLAKKRKNATKERRRLEKQIATEQLKIQRLMFQLSDLKSELAQEEEAYEALEVQIKTKGVKHRGKGRKGKPTEKPQDATNHPVAPAGAGEEAQNVGLRRSKRIASRS</sequence>
<dbReference type="Ensembl" id="ENSSDUT00000031932.1">
    <property type="protein sequence ID" value="ENSSDUP00000031391.1"/>
    <property type="gene ID" value="ENSSDUG00000022575.1"/>
</dbReference>
<dbReference type="Proteomes" id="UP000261420">
    <property type="component" value="Unplaced"/>
</dbReference>
<feature type="compositionally biased region" description="Acidic residues" evidence="2">
    <location>
        <begin position="39"/>
        <end position="51"/>
    </location>
</feature>
<feature type="compositionally biased region" description="Basic residues" evidence="2">
    <location>
        <begin position="268"/>
        <end position="279"/>
    </location>
</feature>
<proteinExistence type="predicted"/>
<evidence type="ECO:0000313" key="3">
    <source>
        <dbReference type="Ensembl" id="ENSSDUP00000031391.1"/>
    </source>
</evidence>
<feature type="coiled-coil region" evidence="1">
    <location>
        <begin position="191"/>
        <end position="264"/>
    </location>
</feature>
<feature type="compositionally biased region" description="Polar residues" evidence="2">
    <location>
        <begin position="10"/>
        <end position="26"/>
    </location>
</feature>